<dbReference type="PROSITE" id="PS50294">
    <property type="entry name" value="WD_REPEATS_REGION"/>
    <property type="match status" value="2"/>
</dbReference>
<reference evidence="6" key="1">
    <citation type="submission" date="2018-12" db="EMBL/GenBank/DDBJ databases">
        <authorList>
            <person name="Yazar S."/>
        </authorList>
    </citation>
    <scope>NUCLEOTIDE SEQUENCE [LARGE SCALE GENOMIC DNA]</scope>
</reference>
<dbReference type="InterPro" id="IPR036322">
    <property type="entry name" value="WD40_repeat_dom_sf"/>
</dbReference>
<dbReference type="PROSITE" id="PS50082">
    <property type="entry name" value="WD_REPEATS_2"/>
    <property type="match status" value="3"/>
</dbReference>
<reference evidence="5" key="2">
    <citation type="submission" date="2025-08" db="UniProtKB">
        <authorList>
            <consortium name="Ensembl"/>
        </authorList>
    </citation>
    <scope>IDENTIFICATION</scope>
</reference>
<feature type="domain" description="TEP-1 C-terminal beta-propeller" evidence="4">
    <location>
        <begin position="470"/>
        <end position="517"/>
    </location>
</feature>
<dbReference type="STRING" id="29139.ENSVURP00010021311"/>
<dbReference type="Ensembl" id="ENSVURT00010024265.1">
    <property type="protein sequence ID" value="ENSVURP00010021311.1"/>
    <property type="gene ID" value="ENSVURG00010016234.1"/>
</dbReference>
<reference evidence="5" key="3">
    <citation type="submission" date="2025-09" db="UniProtKB">
        <authorList>
            <consortium name="Ensembl"/>
        </authorList>
    </citation>
    <scope>IDENTIFICATION</scope>
</reference>
<dbReference type="PANTHER" id="PTHR19872">
    <property type="entry name" value="UBIQUITIN LIGASE SPECIFICITY FACTOR/HREP PROTEIN"/>
    <property type="match status" value="1"/>
</dbReference>
<dbReference type="PANTHER" id="PTHR19872:SF7">
    <property type="entry name" value="F-BOX AND WD REPEAT DOMAIN CONTAINING PROTEIN 10B-RELATED"/>
    <property type="match status" value="1"/>
</dbReference>
<organism evidence="5 6">
    <name type="scientific">Vombatus ursinus</name>
    <name type="common">Common wombat</name>
    <dbReference type="NCBI Taxonomy" id="29139"/>
    <lineage>
        <taxon>Eukaryota</taxon>
        <taxon>Metazoa</taxon>
        <taxon>Chordata</taxon>
        <taxon>Craniata</taxon>
        <taxon>Vertebrata</taxon>
        <taxon>Euteleostomi</taxon>
        <taxon>Mammalia</taxon>
        <taxon>Metatheria</taxon>
        <taxon>Diprotodontia</taxon>
        <taxon>Vombatidae</taxon>
        <taxon>Vombatus</taxon>
    </lineage>
</organism>
<dbReference type="Gene3D" id="1.20.1280.50">
    <property type="match status" value="1"/>
</dbReference>
<evidence type="ECO:0000256" key="1">
    <source>
        <dbReference type="ARBA" id="ARBA00022574"/>
    </source>
</evidence>
<dbReference type="InterPro" id="IPR036047">
    <property type="entry name" value="F-box-like_dom_sf"/>
</dbReference>
<dbReference type="CDD" id="cd22136">
    <property type="entry name" value="F-box_FBXW10"/>
    <property type="match status" value="1"/>
</dbReference>
<evidence type="ECO:0000313" key="5">
    <source>
        <dbReference type="Ensembl" id="ENSVURP00010021311.1"/>
    </source>
</evidence>
<dbReference type="SUPFAM" id="SSF50978">
    <property type="entry name" value="WD40 repeat-like"/>
    <property type="match status" value="1"/>
</dbReference>
<feature type="repeat" description="WD" evidence="3">
    <location>
        <begin position="425"/>
        <end position="466"/>
    </location>
</feature>
<evidence type="ECO:0000256" key="3">
    <source>
        <dbReference type="PROSITE-ProRule" id="PRU00221"/>
    </source>
</evidence>
<keyword evidence="2" id="KW-0677">Repeat</keyword>
<dbReference type="Pfam" id="PF00400">
    <property type="entry name" value="WD40"/>
    <property type="match status" value="2"/>
</dbReference>
<dbReference type="OMA" id="QKCETCI"/>
<dbReference type="SMART" id="SM00320">
    <property type="entry name" value="WD40"/>
    <property type="match status" value="5"/>
</dbReference>
<dbReference type="PROSITE" id="PS00678">
    <property type="entry name" value="WD_REPEATS_1"/>
    <property type="match status" value="1"/>
</dbReference>
<dbReference type="CDD" id="cd00200">
    <property type="entry name" value="WD40"/>
    <property type="match status" value="1"/>
</dbReference>
<protein>
    <recommendedName>
        <fullName evidence="4">TEP-1 C-terminal beta-propeller domain-containing protein</fullName>
    </recommendedName>
</protein>
<feature type="repeat" description="WD" evidence="3">
    <location>
        <begin position="467"/>
        <end position="506"/>
    </location>
</feature>
<evidence type="ECO:0000313" key="6">
    <source>
        <dbReference type="Proteomes" id="UP000314987"/>
    </source>
</evidence>
<dbReference type="InterPro" id="IPR001680">
    <property type="entry name" value="WD40_rpt"/>
</dbReference>
<dbReference type="Gene3D" id="2.130.10.10">
    <property type="entry name" value="YVTN repeat-like/Quinoprotein amine dehydrogenase"/>
    <property type="match status" value="1"/>
</dbReference>
<dbReference type="Proteomes" id="UP000314987">
    <property type="component" value="Unassembled WGS sequence"/>
</dbReference>
<accession>A0A4X2LGT0</accession>
<evidence type="ECO:0000259" key="4">
    <source>
        <dbReference type="Pfam" id="PF25048"/>
    </source>
</evidence>
<dbReference type="GeneTree" id="ENSGT00940000158003"/>
<feature type="repeat" description="WD" evidence="3">
    <location>
        <begin position="546"/>
        <end position="577"/>
    </location>
</feature>
<keyword evidence="1 3" id="KW-0853">WD repeat</keyword>
<dbReference type="Pfam" id="PF25048">
    <property type="entry name" value="Beta-prop_TEP1_C"/>
    <property type="match status" value="1"/>
</dbReference>
<dbReference type="InterPro" id="IPR015943">
    <property type="entry name" value="WD40/YVTN_repeat-like_dom_sf"/>
</dbReference>
<dbReference type="InterPro" id="IPR051075">
    <property type="entry name" value="SCF_subunit_WD-repeat"/>
</dbReference>
<evidence type="ECO:0000256" key="2">
    <source>
        <dbReference type="ARBA" id="ARBA00022737"/>
    </source>
</evidence>
<dbReference type="InterPro" id="IPR056828">
    <property type="entry name" value="Beta-prop_TEP1_C"/>
</dbReference>
<dbReference type="AlphaFoldDB" id="A0A4X2LGT0"/>
<name>A0A4X2LGT0_VOMUR</name>
<gene>
    <name evidence="5" type="primary">FBXW10B</name>
</gene>
<sequence>MQKLELRLDCAPDLRCEQKTEYLPMCQKCETCDLAWKIFSTREWFCRISERSQQKFLVRILKRLKSLELLDYFEKVLSTCQGKEFTYFRCRAIINRKTDKKITCSLIKKVDEKAKDTMLDTLRWFGDSSYRTKVNYASLLLQLCDSSLLFSAASVIRFLIVRQQSTGGGKQDSETHNGWGIGSEGYLGTPSFRKSASIMESFPGALNAPLPQHGEMFSDRTDGAMEDEHFTVHLPSPPDCRKQLPEISKGKDFIRCLPVHISKYILGLLDKKTLNKCLLVSRHWSMLVEEVKKDQAAHQHVENEITLLQETYSKGLYPNYASRPGIPVPKIDEDDKTTHSKSSKWKLKSKVEYNIWAAYQGQETVTVQMEEKNVFCGNYNIRILSDRWDNSRVIHFCGGKFVAMTVNRKILLLDINQIHDVPTYFRGHAGSVQALILCEKESFVLSGSYDLSIRYWNTESGLCTKIFNGHTGTITCLDLHENKLVSGSKDCQVKVWDMNTARCLKTFKHKGPVMAAKISSTYIVSGCEQGLVKVWHLASATLVKTLNGHEGPVKCLCFDEWHLLTGSNDGFVMGWSMVGKYERCLMAFKHPREVLCVAFLYLRVISGCADGKIRIYNFLNGTCLKVMKANSRGDPVLSFFIEGNRMVINTESNVVMFEFEEVKWQYYSDKNKPLTKKPKEKEKENNVSSAKEYRTSYPKIYLETEAKYTEILTCCSLPKSTFLFCNSYFQSAVLITLHNSPNSFFFISPFGKTGDIFQIHRPVTVETSEAALQRIKKQGLQLPLSPDQLLLTVSSLQQTHTASNTDRLRIPKANVRDAWGPAVLQQETSNNFLDLKDMSLLPGRAEQAAQIKKLKSASIGPSFKRSSTPFEIQKLQPNLKKSLHSSKVCSHIPQPMTVCPKSCETLKDGEERAHTKTGNLTSTNIIKPNRMIIRSTAESSYLQVKPPTYAVTANPYRVNTGFVLLTMKQKKEYNEAKMVEYKNVKPIRTANPDKASKVAWLRKIKGLSIDDFMKKGKIAAPEFGHNTFI</sequence>
<dbReference type="InterPro" id="IPR019775">
    <property type="entry name" value="WD40_repeat_CS"/>
</dbReference>
<keyword evidence="6" id="KW-1185">Reference proteome</keyword>
<dbReference type="SUPFAM" id="SSF81383">
    <property type="entry name" value="F-box domain"/>
    <property type="match status" value="1"/>
</dbReference>
<proteinExistence type="predicted"/>